<dbReference type="OrthoDB" id="8868821at2759"/>
<gene>
    <name evidence="13" type="ORF">NHX12_016836</name>
</gene>
<comment type="subcellular location">
    <subcellularLocation>
        <location evidence="1">Membrane</location>
        <topology evidence="1">Multi-pass membrane protein</topology>
    </subcellularLocation>
</comment>
<dbReference type="GO" id="GO:0016020">
    <property type="term" value="C:membrane"/>
    <property type="evidence" value="ECO:0007669"/>
    <property type="project" value="UniProtKB-SubCell"/>
</dbReference>
<dbReference type="GO" id="GO:0015276">
    <property type="term" value="F:ligand-gated monoatomic ion channel activity"/>
    <property type="evidence" value="ECO:0007669"/>
    <property type="project" value="InterPro"/>
</dbReference>
<keyword evidence="3 11" id="KW-0812">Transmembrane</keyword>
<feature type="transmembrane region" description="Helical" evidence="11">
    <location>
        <begin position="84"/>
        <end position="104"/>
    </location>
</feature>
<keyword evidence="7" id="KW-0675">Receptor</keyword>
<evidence type="ECO:0000256" key="2">
    <source>
        <dbReference type="ARBA" id="ARBA00022448"/>
    </source>
</evidence>
<sequence>MTLVPDTAWIKATRALKLRSLASCDRAILDDPMECSPGERLAITLAKDSINRSSNRSTTGKLEVDLFKLLRDSQYQMGETMCQIMWAVTLIIISSYTANLAAFLTMQRMEAPVESVDDPADRTAIEYGGMHGGSTVTFFQDAALSLSASPARPQARVRDEFDLAVLRMQEDNRLEILKRKWLGVGDVHPDTLDDQVLATQGLGHLVIGKGDEGECSEGFGNKDVCDLAVLHEELPQLVSGHVFSTAAHKDLAAAHGLIRTGLRVGKFAVTPPPVNHVSLRNHFGLSLVLCESDKPKAFGVASLGIPLDLHHDDLPKSGKVVLQVLF</sequence>
<comment type="caution">
    <text evidence="13">The sequence shown here is derived from an EMBL/GenBank/DDBJ whole genome shotgun (WGS) entry which is preliminary data.</text>
</comment>
<dbReference type="Proteomes" id="UP001148018">
    <property type="component" value="Unassembled WGS sequence"/>
</dbReference>
<keyword evidence="14" id="KW-1185">Reference proteome</keyword>
<evidence type="ECO:0000256" key="7">
    <source>
        <dbReference type="ARBA" id="ARBA00023170"/>
    </source>
</evidence>
<evidence type="ECO:0000256" key="10">
    <source>
        <dbReference type="ARBA" id="ARBA00023303"/>
    </source>
</evidence>
<evidence type="ECO:0000256" key="3">
    <source>
        <dbReference type="ARBA" id="ARBA00022692"/>
    </source>
</evidence>
<evidence type="ECO:0000256" key="5">
    <source>
        <dbReference type="ARBA" id="ARBA00023065"/>
    </source>
</evidence>
<proteinExistence type="predicted"/>
<dbReference type="Gene3D" id="1.10.287.70">
    <property type="match status" value="1"/>
</dbReference>
<dbReference type="EMBL" id="JANIIK010000251">
    <property type="protein sequence ID" value="KAJ3583574.1"/>
    <property type="molecule type" value="Genomic_DNA"/>
</dbReference>
<dbReference type="Pfam" id="PF00060">
    <property type="entry name" value="Lig_chan"/>
    <property type="match status" value="1"/>
</dbReference>
<evidence type="ECO:0000313" key="13">
    <source>
        <dbReference type="EMBL" id="KAJ3583574.1"/>
    </source>
</evidence>
<accession>A0A9Q0D807</accession>
<evidence type="ECO:0000256" key="11">
    <source>
        <dbReference type="SAM" id="Phobius"/>
    </source>
</evidence>
<feature type="domain" description="Ionotropic glutamate receptor C-terminal" evidence="12">
    <location>
        <begin position="80"/>
        <end position="212"/>
    </location>
</feature>
<dbReference type="PANTHER" id="PTHR18966">
    <property type="entry name" value="IONOTROPIC GLUTAMATE RECEPTOR"/>
    <property type="match status" value="1"/>
</dbReference>
<evidence type="ECO:0000256" key="9">
    <source>
        <dbReference type="ARBA" id="ARBA00023286"/>
    </source>
</evidence>
<dbReference type="AlphaFoldDB" id="A0A9Q0D807"/>
<keyword evidence="10" id="KW-0407">Ion channel</keyword>
<name>A0A9Q0D807_9TELE</name>
<keyword evidence="6 11" id="KW-0472">Membrane</keyword>
<dbReference type="InterPro" id="IPR001320">
    <property type="entry name" value="Iontro_rcpt_C"/>
</dbReference>
<keyword evidence="8" id="KW-0325">Glycoprotein</keyword>
<protein>
    <recommendedName>
        <fullName evidence="12">Ionotropic glutamate receptor C-terminal domain-containing protein</fullName>
    </recommendedName>
</protein>
<keyword evidence="4 11" id="KW-1133">Transmembrane helix</keyword>
<evidence type="ECO:0000256" key="6">
    <source>
        <dbReference type="ARBA" id="ARBA00023136"/>
    </source>
</evidence>
<dbReference type="InterPro" id="IPR015683">
    <property type="entry name" value="Ionotropic_Glu_rcpt"/>
</dbReference>
<keyword evidence="2" id="KW-0813">Transport</keyword>
<evidence type="ECO:0000313" key="14">
    <source>
        <dbReference type="Proteomes" id="UP001148018"/>
    </source>
</evidence>
<evidence type="ECO:0000256" key="1">
    <source>
        <dbReference type="ARBA" id="ARBA00004141"/>
    </source>
</evidence>
<keyword evidence="5" id="KW-0406">Ion transport</keyword>
<reference evidence="13" key="1">
    <citation type="submission" date="2022-07" db="EMBL/GenBank/DDBJ databases">
        <title>Chromosome-level genome of Muraenolepis orangiensis.</title>
        <authorList>
            <person name="Kim J."/>
        </authorList>
    </citation>
    <scope>NUCLEOTIDE SEQUENCE</scope>
    <source>
        <strain evidence="13">KU_S4_2022</strain>
        <tissue evidence="13">Muscle</tissue>
    </source>
</reference>
<evidence type="ECO:0000259" key="12">
    <source>
        <dbReference type="Pfam" id="PF00060"/>
    </source>
</evidence>
<evidence type="ECO:0000256" key="4">
    <source>
        <dbReference type="ARBA" id="ARBA00022989"/>
    </source>
</evidence>
<keyword evidence="9" id="KW-1071">Ligand-gated ion channel</keyword>
<evidence type="ECO:0000256" key="8">
    <source>
        <dbReference type="ARBA" id="ARBA00023180"/>
    </source>
</evidence>
<organism evidence="13 14">
    <name type="scientific">Muraenolepis orangiensis</name>
    <name type="common">Patagonian moray cod</name>
    <dbReference type="NCBI Taxonomy" id="630683"/>
    <lineage>
        <taxon>Eukaryota</taxon>
        <taxon>Metazoa</taxon>
        <taxon>Chordata</taxon>
        <taxon>Craniata</taxon>
        <taxon>Vertebrata</taxon>
        <taxon>Euteleostomi</taxon>
        <taxon>Actinopterygii</taxon>
        <taxon>Neopterygii</taxon>
        <taxon>Teleostei</taxon>
        <taxon>Neoteleostei</taxon>
        <taxon>Acanthomorphata</taxon>
        <taxon>Zeiogadaria</taxon>
        <taxon>Gadariae</taxon>
        <taxon>Gadiformes</taxon>
        <taxon>Muraenolepidoidei</taxon>
        <taxon>Muraenolepididae</taxon>
        <taxon>Muraenolepis</taxon>
    </lineage>
</organism>